<keyword evidence="5 8" id="KW-1133">Transmembrane helix</keyword>
<reference evidence="12 13" key="1">
    <citation type="journal article" date="2018" name="MBio">
        <title>Comparative Genomics Reveals the Core Gene Toolbox for the Fungus-Insect Symbiosis.</title>
        <authorList>
            <person name="Wang Y."/>
            <person name="Stata M."/>
            <person name="Wang W."/>
            <person name="Stajich J.E."/>
            <person name="White M.M."/>
            <person name="Moncalvo J.M."/>
        </authorList>
    </citation>
    <scope>NUCLEOTIDE SEQUENCE [LARGE SCALE GENOMIC DNA]</scope>
    <source>
        <strain evidence="12 13">SC-DP-2</strain>
    </source>
</reference>
<dbReference type="OrthoDB" id="6075923at2759"/>
<evidence type="ECO:0000259" key="9">
    <source>
        <dbReference type="Pfam" id="PF01773"/>
    </source>
</evidence>
<proteinExistence type="inferred from homology"/>
<feature type="transmembrane region" description="Helical" evidence="8">
    <location>
        <begin position="309"/>
        <end position="329"/>
    </location>
</feature>
<evidence type="ECO:0008006" key="14">
    <source>
        <dbReference type="Google" id="ProtNLM"/>
    </source>
</evidence>
<feature type="transmembrane region" description="Helical" evidence="8">
    <location>
        <begin position="532"/>
        <end position="553"/>
    </location>
</feature>
<keyword evidence="6 8" id="KW-0472">Membrane</keyword>
<feature type="transmembrane region" description="Helical" evidence="8">
    <location>
        <begin position="119"/>
        <end position="136"/>
    </location>
</feature>
<name>A0A2T9Z9J0_9FUNG</name>
<feature type="transmembrane region" description="Helical" evidence="8">
    <location>
        <begin position="234"/>
        <end position="255"/>
    </location>
</feature>
<dbReference type="InterPro" id="IPR011642">
    <property type="entry name" value="Gate_dom"/>
</dbReference>
<dbReference type="GO" id="GO:0005337">
    <property type="term" value="F:nucleoside transmembrane transporter activity"/>
    <property type="evidence" value="ECO:0007669"/>
    <property type="project" value="InterPro"/>
</dbReference>
<feature type="transmembrane region" description="Helical" evidence="8">
    <location>
        <begin position="72"/>
        <end position="93"/>
    </location>
</feature>
<evidence type="ECO:0000256" key="2">
    <source>
        <dbReference type="ARBA" id="ARBA00009033"/>
    </source>
</evidence>
<evidence type="ECO:0000256" key="8">
    <source>
        <dbReference type="SAM" id="Phobius"/>
    </source>
</evidence>
<evidence type="ECO:0000313" key="12">
    <source>
        <dbReference type="EMBL" id="PVV01261.1"/>
    </source>
</evidence>
<feature type="transmembrane region" description="Helical" evidence="8">
    <location>
        <begin position="148"/>
        <end position="165"/>
    </location>
</feature>
<feature type="domain" description="Concentrative nucleoside transporter C-terminal" evidence="10">
    <location>
        <begin position="337"/>
        <end position="551"/>
    </location>
</feature>
<evidence type="ECO:0000256" key="6">
    <source>
        <dbReference type="ARBA" id="ARBA00023136"/>
    </source>
</evidence>
<comment type="similarity">
    <text evidence="2">Belongs to the concentrative nucleoside transporter (CNT) (TC 2.A.41) family.</text>
</comment>
<feature type="domain" description="Nucleoside transporter/FeoB GTPase Gate" evidence="11">
    <location>
        <begin position="236"/>
        <end position="330"/>
    </location>
</feature>
<dbReference type="GO" id="GO:0015293">
    <property type="term" value="F:symporter activity"/>
    <property type="evidence" value="ECO:0007669"/>
    <property type="project" value="TreeGrafter"/>
</dbReference>
<comment type="subcellular location">
    <subcellularLocation>
        <location evidence="1">Cell membrane</location>
        <topology evidence="1">Multi-pass membrane protein</topology>
    </subcellularLocation>
</comment>
<accession>A0A2T9Z9J0</accession>
<evidence type="ECO:0000256" key="1">
    <source>
        <dbReference type="ARBA" id="ARBA00004651"/>
    </source>
</evidence>
<feature type="transmembrane region" description="Helical" evidence="8">
    <location>
        <begin position="495"/>
        <end position="520"/>
    </location>
</feature>
<feature type="domain" description="Concentrative nucleoside transporter N-terminal" evidence="9">
    <location>
        <begin position="152"/>
        <end position="224"/>
    </location>
</feature>
<feature type="compositionally biased region" description="Basic and acidic residues" evidence="7">
    <location>
        <begin position="1"/>
        <end position="23"/>
    </location>
</feature>
<feature type="transmembrane region" description="Helical" evidence="8">
    <location>
        <begin position="40"/>
        <end position="60"/>
    </location>
</feature>
<evidence type="ECO:0000313" key="13">
    <source>
        <dbReference type="Proteomes" id="UP000245609"/>
    </source>
</evidence>
<keyword evidence="3" id="KW-1003">Cell membrane</keyword>
<comment type="caution">
    <text evidence="12">The sequence shown here is derived from an EMBL/GenBank/DDBJ whole genome shotgun (WGS) entry which is preliminary data.</text>
</comment>
<evidence type="ECO:0000256" key="7">
    <source>
        <dbReference type="SAM" id="MobiDB-lite"/>
    </source>
</evidence>
<dbReference type="InterPro" id="IPR011657">
    <property type="entry name" value="CNT_C_dom"/>
</dbReference>
<evidence type="ECO:0000256" key="4">
    <source>
        <dbReference type="ARBA" id="ARBA00022692"/>
    </source>
</evidence>
<dbReference type="Proteomes" id="UP000245609">
    <property type="component" value="Unassembled WGS sequence"/>
</dbReference>
<dbReference type="Pfam" id="PF01773">
    <property type="entry name" value="Nucleos_tra2_N"/>
    <property type="match status" value="1"/>
</dbReference>
<dbReference type="GO" id="GO:0005886">
    <property type="term" value="C:plasma membrane"/>
    <property type="evidence" value="ECO:0007669"/>
    <property type="project" value="UniProtKB-SubCell"/>
</dbReference>
<evidence type="ECO:0000256" key="5">
    <source>
        <dbReference type="ARBA" id="ARBA00022989"/>
    </source>
</evidence>
<dbReference type="Pfam" id="PF07670">
    <property type="entry name" value="Gate"/>
    <property type="match status" value="1"/>
</dbReference>
<organism evidence="12 13">
    <name type="scientific">Smittium megazygosporum</name>
    <dbReference type="NCBI Taxonomy" id="133381"/>
    <lineage>
        <taxon>Eukaryota</taxon>
        <taxon>Fungi</taxon>
        <taxon>Fungi incertae sedis</taxon>
        <taxon>Zoopagomycota</taxon>
        <taxon>Kickxellomycotina</taxon>
        <taxon>Harpellomycetes</taxon>
        <taxon>Harpellales</taxon>
        <taxon>Legeriomycetaceae</taxon>
        <taxon>Smittium</taxon>
    </lineage>
</organism>
<feature type="transmembrane region" description="Helical" evidence="8">
    <location>
        <begin position="389"/>
        <end position="413"/>
    </location>
</feature>
<evidence type="ECO:0000259" key="10">
    <source>
        <dbReference type="Pfam" id="PF07662"/>
    </source>
</evidence>
<dbReference type="STRING" id="133381.A0A2T9Z9J0"/>
<dbReference type="AlphaFoldDB" id="A0A2T9Z9J0"/>
<dbReference type="InterPro" id="IPR008276">
    <property type="entry name" value="C_nuclsd_transpt"/>
</dbReference>
<feature type="transmembrane region" description="Helical" evidence="8">
    <location>
        <begin position="171"/>
        <end position="191"/>
    </location>
</feature>
<dbReference type="PANTHER" id="PTHR10590">
    <property type="entry name" value="SODIUM/NUCLEOSIDE COTRANSPORTER"/>
    <property type="match status" value="1"/>
</dbReference>
<protein>
    <recommendedName>
        <fullName evidence="14">Sodium/nucleoside cotransporter</fullName>
    </recommendedName>
</protein>
<dbReference type="EMBL" id="MBFS01001241">
    <property type="protein sequence ID" value="PVV01261.1"/>
    <property type="molecule type" value="Genomic_DNA"/>
</dbReference>
<dbReference type="InterPro" id="IPR002668">
    <property type="entry name" value="CNT_N_dom"/>
</dbReference>
<keyword evidence="4 8" id="KW-0812">Transmembrane</keyword>
<dbReference type="Pfam" id="PF07662">
    <property type="entry name" value="Nucleos_tra2_C"/>
    <property type="match status" value="1"/>
</dbReference>
<evidence type="ECO:0000259" key="11">
    <source>
        <dbReference type="Pfam" id="PF07670"/>
    </source>
</evidence>
<keyword evidence="13" id="KW-1185">Reference proteome</keyword>
<evidence type="ECO:0000256" key="3">
    <source>
        <dbReference type="ARBA" id="ARBA00022475"/>
    </source>
</evidence>
<gene>
    <name evidence="12" type="ORF">BB560_004330</name>
</gene>
<sequence length="554" mass="60798">MHPDNSNEESRISVDEPEKKAQAPEEEPSFMSKLYKKFKLPFFILLWVLMTVYFGFALGLRKRTATSDVLPLIFIYVFILFKTLGEFVSFSFLGDAVNYFWDGILMRTFHLIPPRLRNIVYAIVVFAAFLIVSLLLHTTATGSRSNRIQSLFGIVIILFLFFITSKHRKHIAWHTVITGQLLQFILGLLVLKTYAGLQFFKWISDIASTFLNFSRAGASFLFSDSIYEGSSTFAANVFPAIIFFVSFIQMVYYLGGMQWLVGKLSIFFTRVMDTSGAESVVASASPFVGQGESAILVANYVDLMTLSELHAIMTSGFATISGSVLSGYLSLQIDLTYLITSCIMSIPCSLALSKLRYPETEDSLTKGRVVVPERTGEDINLLHASSNGAALGMTLVLMIAASLISIISLLQFANTLLSWFGYFLGITAPLTLTLIAGYIFYPFTWLIGIAPKDLYQVSKLLGLKLMANEFVAYATFTSTAAGPSIRSMISTRSQVITQFALCGFANLGSVGIQIGVLGSIAPKRKGDLARMALSAMITGFSATCISAAIAGLLL</sequence>
<feature type="region of interest" description="Disordered" evidence="7">
    <location>
        <begin position="1"/>
        <end position="25"/>
    </location>
</feature>
<feature type="transmembrane region" description="Helical" evidence="8">
    <location>
        <begin position="419"/>
        <end position="449"/>
    </location>
</feature>
<dbReference type="PANTHER" id="PTHR10590:SF4">
    <property type="entry name" value="SOLUTE CARRIER FAMILY 28 MEMBER 3"/>
    <property type="match status" value="1"/>
</dbReference>